<dbReference type="EMBL" id="CP015085">
    <property type="protein sequence ID" value="ANK06957.1"/>
    <property type="molecule type" value="Genomic_DNA"/>
</dbReference>
<evidence type="ECO:0000313" key="1">
    <source>
        <dbReference type="EMBL" id="ANK06957.1"/>
    </source>
</evidence>
<accession>A0A192CMK3</accession>
<gene>
    <name evidence="1" type="ORF">WLH_05696</name>
</gene>
<dbReference type="AlphaFoldDB" id="A0A192CMK3"/>
<protein>
    <submittedName>
        <fullName evidence="1">Uncharacterized protein</fullName>
    </submittedName>
</protein>
<proteinExistence type="predicted"/>
<organism evidence="1 2">
    <name type="scientific">Escherichia coli O25b:H4</name>
    <dbReference type="NCBI Taxonomy" id="941280"/>
    <lineage>
        <taxon>Bacteria</taxon>
        <taxon>Pseudomonadati</taxon>
        <taxon>Pseudomonadota</taxon>
        <taxon>Gammaproteobacteria</taxon>
        <taxon>Enterobacterales</taxon>
        <taxon>Enterobacteriaceae</taxon>
        <taxon>Escherichia</taxon>
    </lineage>
</organism>
<dbReference type="Proteomes" id="UP000183316">
    <property type="component" value="Chromosome"/>
</dbReference>
<evidence type="ECO:0000313" key="2">
    <source>
        <dbReference type="Proteomes" id="UP000183316"/>
    </source>
</evidence>
<reference evidence="1 2" key="1">
    <citation type="submission" date="2016-03" db="EMBL/GenBank/DDBJ databases">
        <title>Genome Sequence and Comparative Pathogenic Determinants of Uropathogenic Escherichia coli O25b:H4, a Clinical Isolate from Saudi Arabia.</title>
        <authorList>
            <person name="Alyamani E.A.J."/>
            <person name="Khiyami M.A."/>
            <person name="Booq R.Y."/>
            <person name="Bahwerth F.S."/>
            <person name="Vaisvil B."/>
            <person name="Schmitt D.P."/>
            <person name="Kapatral V."/>
        </authorList>
    </citation>
    <scope>NUCLEOTIDE SEQUENCE [LARGE SCALE GENOMIC DNA]</scope>
    <source>
        <strain evidence="1 2">O25b:H4</strain>
    </source>
</reference>
<name>A0A192CMK3_ECO25</name>
<sequence length="38" mass="4380">MLIHQLHLILSGLQILSGSNHWIMPQTRRMQERAAVSL</sequence>